<dbReference type="Pfam" id="PF01014">
    <property type="entry name" value="Uricase"/>
    <property type="match status" value="2"/>
</dbReference>
<evidence type="ECO:0000256" key="3">
    <source>
        <dbReference type="ARBA" id="ARBA00022631"/>
    </source>
</evidence>
<evidence type="ECO:0000256" key="2">
    <source>
        <dbReference type="ARBA" id="ARBA00009760"/>
    </source>
</evidence>
<proteinExistence type="inferred from homology"/>
<dbReference type="NCBIfam" id="TIGR03383">
    <property type="entry name" value="urate_oxi"/>
    <property type="match status" value="1"/>
</dbReference>
<evidence type="ECO:0000313" key="7">
    <source>
        <dbReference type="EMBL" id="GAA1379758.1"/>
    </source>
</evidence>
<dbReference type="PANTHER" id="PTHR42874:SF1">
    <property type="entry name" value="URICASE"/>
    <property type="match status" value="1"/>
</dbReference>
<organism evidence="7 8">
    <name type="scientific">Pseudonocardia kongjuensis</name>
    <dbReference type="NCBI Taxonomy" id="102227"/>
    <lineage>
        <taxon>Bacteria</taxon>
        <taxon>Bacillati</taxon>
        <taxon>Actinomycetota</taxon>
        <taxon>Actinomycetes</taxon>
        <taxon>Pseudonocardiales</taxon>
        <taxon>Pseudonocardiaceae</taxon>
        <taxon>Pseudonocardia</taxon>
    </lineage>
</organism>
<comment type="similarity">
    <text evidence="2 5 6">Belongs to the uricase family.</text>
</comment>
<dbReference type="SUPFAM" id="SSF55620">
    <property type="entry name" value="Tetrahydrobiopterin biosynthesis enzymes-like"/>
    <property type="match status" value="2"/>
</dbReference>
<comment type="function">
    <text evidence="5 6">Catalyzes the oxidation of uric acid to 5-hydroxyisourate, which is further processed to form (S)-allantoin.</text>
</comment>
<dbReference type="InterPro" id="IPR002042">
    <property type="entry name" value="Uricase"/>
</dbReference>
<dbReference type="RefSeq" id="WP_344017702.1">
    <property type="nucleotide sequence ID" value="NZ_BAAAJK010000001.1"/>
</dbReference>
<dbReference type="PRINTS" id="PR00093">
    <property type="entry name" value="URICASE"/>
</dbReference>
<evidence type="ECO:0000256" key="5">
    <source>
        <dbReference type="PIRNR" id="PIRNR000241"/>
    </source>
</evidence>
<evidence type="ECO:0000256" key="6">
    <source>
        <dbReference type="RuleBase" id="RU004455"/>
    </source>
</evidence>
<comment type="caution">
    <text evidence="7">The sequence shown here is derived from an EMBL/GenBank/DDBJ whole genome shotgun (WGS) entry which is preliminary data.</text>
</comment>
<sequence>MPVLGHTQYGKAEVRVVRVFRDTDPHRIADHNVSVALSGDFADTHLTGDNSGVLTTDAIRNTVNAFAREAGDAVGAPEAFGRALARHFTAVPQVSRARVRIETYPWRRLEHDGQPHPHAFTRDGGHTRTTTVTATDDGGGWTVSGVAGLVVLKTTGSEFHGFHVDRYTTLAPTTDRMLATEVSAQWWHADDPADWNDSHRTVLGALTSAFAGHHSLSLQQTLHHVGVAVLTAGPGIGEIRLSLPNKHHLLVDLSPFGLDNPGEVFHADDRPYGLIEGAVRRDDLPDPGPAFAGW</sequence>
<dbReference type="PANTHER" id="PTHR42874">
    <property type="entry name" value="URICASE"/>
    <property type="match status" value="1"/>
</dbReference>
<dbReference type="EMBL" id="BAAAJK010000001">
    <property type="protein sequence ID" value="GAA1379758.1"/>
    <property type="molecule type" value="Genomic_DNA"/>
</dbReference>
<dbReference type="PIRSF" id="PIRSF000241">
    <property type="entry name" value="Urate_oxidase"/>
    <property type="match status" value="1"/>
</dbReference>
<reference evidence="7 8" key="1">
    <citation type="journal article" date="2019" name="Int. J. Syst. Evol. Microbiol.">
        <title>The Global Catalogue of Microorganisms (GCM) 10K type strain sequencing project: providing services to taxonomists for standard genome sequencing and annotation.</title>
        <authorList>
            <consortium name="The Broad Institute Genomics Platform"/>
            <consortium name="The Broad Institute Genome Sequencing Center for Infectious Disease"/>
            <person name="Wu L."/>
            <person name="Ma J."/>
        </authorList>
    </citation>
    <scope>NUCLEOTIDE SEQUENCE [LARGE SCALE GENOMIC DNA]</scope>
    <source>
        <strain evidence="7 8">JCM 11896</strain>
    </source>
</reference>
<evidence type="ECO:0000256" key="4">
    <source>
        <dbReference type="ARBA" id="ARBA00023002"/>
    </source>
</evidence>
<dbReference type="EC" id="1.7.3.3" evidence="5 6"/>
<dbReference type="Proteomes" id="UP001501414">
    <property type="component" value="Unassembled WGS sequence"/>
</dbReference>
<evidence type="ECO:0000313" key="8">
    <source>
        <dbReference type="Proteomes" id="UP001501414"/>
    </source>
</evidence>
<keyword evidence="4 5" id="KW-0560">Oxidoreductase</keyword>
<keyword evidence="8" id="KW-1185">Reference proteome</keyword>
<accession>A0ABN1XJ27</accession>
<protein>
    <recommendedName>
        <fullName evidence="5 6">Uricase</fullName>
        <ecNumber evidence="5 6">1.7.3.3</ecNumber>
    </recommendedName>
    <alternativeName>
        <fullName evidence="5">Urate oxidase</fullName>
    </alternativeName>
</protein>
<comment type="catalytic activity">
    <reaction evidence="5 6">
        <text>urate + O2 + H2O = 5-hydroxyisourate + H2O2</text>
        <dbReference type="Rhea" id="RHEA:21368"/>
        <dbReference type="ChEBI" id="CHEBI:15377"/>
        <dbReference type="ChEBI" id="CHEBI:15379"/>
        <dbReference type="ChEBI" id="CHEBI:16240"/>
        <dbReference type="ChEBI" id="CHEBI:17775"/>
        <dbReference type="ChEBI" id="CHEBI:18072"/>
        <dbReference type="EC" id="1.7.3.3"/>
    </reaction>
</comment>
<evidence type="ECO:0000256" key="1">
    <source>
        <dbReference type="ARBA" id="ARBA00004831"/>
    </source>
</evidence>
<dbReference type="InterPro" id="IPR019842">
    <property type="entry name" value="Uricase_CS"/>
</dbReference>
<dbReference type="PROSITE" id="PS00366">
    <property type="entry name" value="URICASE"/>
    <property type="match status" value="1"/>
</dbReference>
<gene>
    <name evidence="7" type="primary">pucL</name>
    <name evidence="7" type="ORF">GCM10009613_02960</name>
</gene>
<comment type="pathway">
    <text evidence="1 5">Purine metabolism; urate degradation; (S)-allantoin from urate: step 1/3.</text>
</comment>
<name>A0ABN1XJ27_9PSEU</name>
<dbReference type="Gene3D" id="3.10.270.10">
    <property type="entry name" value="Urate Oxidase"/>
    <property type="match status" value="1"/>
</dbReference>
<keyword evidence="3 5" id="KW-0659">Purine metabolism</keyword>